<evidence type="ECO:0000313" key="3">
    <source>
        <dbReference type="Proteomes" id="UP000214606"/>
    </source>
</evidence>
<evidence type="ECO:0000313" key="2">
    <source>
        <dbReference type="EMBL" id="ASS90293.1"/>
    </source>
</evidence>
<dbReference type="AlphaFoldDB" id="A0A223E505"/>
<feature type="transmembrane region" description="Helical" evidence="1">
    <location>
        <begin position="65"/>
        <end position="84"/>
    </location>
</feature>
<gene>
    <name evidence="2" type="ORF">AP3564_08675</name>
</gene>
<dbReference type="EMBL" id="CP017703">
    <property type="protein sequence ID" value="ASS90293.1"/>
    <property type="molecule type" value="Genomic_DNA"/>
</dbReference>
<keyword evidence="1" id="KW-1133">Transmembrane helix</keyword>
<dbReference type="Proteomes" id="UP000214606">
    <property type="component" value="Chromosome"/>
</dbReference>
<name>A0A223E505_9BACI</name>
<keyword evidence="1" id="KW-0472">Membrane</keyword>
<accession>A0A223E505</accession>
<protein>
    <submittedName>
        <fullName evidence="2">Uncharacterized protein</fullName>
    </submittedName>
</protein>
<organism evidence="2 3">
    <name type="scientific">Aeribacillus pallidus</name>
    <dbReference type="NCBI Taxonomy" id="33936"/>
    <lineage>
        <taxon>Bacteria</taxon>
        <taxon>Bacillati</taxon>
        <taxon>Bacillota</taxon>
        <taxon>Bacilli</taxon>
        <taxon>Bacillales</taxon>
        <taxon>Bacillaceae</taxon>
        <taxon>Aeribacillus</taxon>
    </lineage>
</organism>
<evidence type="ECO:0000256" key="1">
    <source>
        <dbReference type="SAM" id="Phobius"/>
    </source>
</evidence>
<proteinExistence type="predicted"/>
<keyword evidence="1" id="KW-0812">Transmembrane</keyword>
<reference evidence="2 3" key="1">
    <citation type="submission" date="2016-10" db="EMBL/GenBank/DDBJ databases">
        <title>The whole genome sequencing and assembly of Aeribacillus pallidus KCTC3564 strain.</title>
        <authorList>
            <person name="Lee Y.-J."/>
            <person name="Park M.-K."/>
            <person name="Yi H."/>
            <person name="Bahn Y.-S."/>
            <person name="Kim J.F."/>
            <person name="Lee D.-W."/>
        </authorList>
    </citation>
    <scope>NUCLEOTIDE SEQUENCE [LARGE SCALE GENOMIC DNA]</scope>
    <source>
        <strain evidence="2 3">KCTC3564</strain>
    </source>
</reference>
<dbReference type="KEGG" id="apak:AP3564_08675"/>
<sequence length="92" mass="10334">MNRTPATRSLLVREGRCDRLERAGKARASVIWPSVGIAFPATSRPSHRPGDPDQKETEAPANADLVPLISIFVMICRNVYFIFLSDNKYFNI</sequence>